<gene>
    <name evidence="2" type="ORF">UNLARM2_0164</name>
</gene>
<dbReference type="EMBL" id="GG697238">
    <property type="protein sequence ID" value="EET90309.1"/>
    <property type="molecule type" value="Genomic_DNA"/>
</dbReference>
<reference evidence="2 3" key="1">
    <citation type="journal article" date="2009" name="Genome Biol.">
        <title>Community-wide analysis of microbial genome sequence signatures.</title>
        <authorList>
            <person name="Dick G.J."/>
            <person name="Andersson A.F."/>
            <person name="Baker B.J."/>
            <person name="Simmons S.L."/>
            <person name="Thomas B.C."/>
            <person name="Yelton A.P."/>
            <person name="Banfield J.F."/>
        </authorList>
    </citation>
    <scope>NUCLEOTIDE SEQUENCE [LARGE SCALE GENOMIC DNA]</scope>
    <source>
        <strain evidence="2">ARMAN-2</strain>
    </source>
</reference>
<organism evidence="2 3">
    <name type="scientific">Candidatus Micrarchaeum acidiphilum ARMAN-2</name>
    <dbReference type="NCBI Taxonomy" id="425595"/>
    <lineage>
        <taxon>Archaea</taxon>
        <taxon>Candidatus Micrarchaeota</taxon>
        <taxon>Candidatus Micrarchaeia</taxon>
        <taxon>Candidatus Micrarchaeales</taxon>
        <taxon>Candidatus Micrarchaeaceae</taxon>
        <taxon>Candidatus Micrarchaeum</taxon>
    </lineage>
</organism>
<evidence type="ECO:0000313" key="3">
    <source>
        <dbReference type="Proteomes" id="UP000332487"/>
    </source>
</evidence>
<keyword evidence="1" id="KW-0812">Transmembrane</keyword>
<dbReference type="Proteomes" id="UP000332487">
    <property type="component" value="Unassembled WGS sequence"/>
</dbReference>
<feature type="transmembrane region" description="Helical" evidence="1">
    <location>
        <begin position="270"/>
        <end position="288"/>
    </location>
</feature>
<sequence length="310" mass="33116">MAAIVGIAYALGTSLHIDVLTRFSKTEIGEIIVTLLIISLMLGSFAVVNSTSSSSTTSTSPNSYFALGQGAFNSSRIFLSDCGKLAYSTINVIPQIVYFSIYTNMWQFISSVSISYAPDEFGPNDEPFVGAYVLVGPADMVLDFASGLAAILMGVEIMLALIYSLFPFFLFLGIVLRTTPWTRAAGGSFLGLFIGFYIMLPLMLNLLLAILPTTTSQPFSTPTSISSLFGDIQRAFSNVITSLGSASGNIGELFNFNATAIFIKTIGSQMLYDLLAVVLSIIVAFDFTETMGDLLGAPSLTSSSALRNLI</sequence>
<dbReference type="AlphaFoldDB" id="C7DGG2"/>
<keyword evidence="1" id="KW-1133">Transmembrane helix</keyword>
<evidence type="ECO:0000313" key="2">
    <source>
        <dbReference type="EMBL" id="EET90309.1"/>
    </source>
</evidence>
<reference evidence="2 3" key="2">
    <citation type="journal article" date="2010" name="Proc. Natl. Acad. Sci. U.S.A.">
        <title>Enigmatic, ultrasmall, uncultivated Archaea.</title>
        <authorList>
            <person name="Baker B.J."/>
            <person name="Comolli L.R."/>
            <person name="Dick G.J."/>
            <person name="Hauser L.J."/>
            <person name="Hyatt D."/>
            <person name="Dill B.D."/>
            <person name="Land M.L."/>
            <person name="Verberkmoes N.C."/>
            <person name="Hettich R.L."/>
            <person name="Banfield J.F."/>
        </authorList>
    </citation>
    <scope>NUCLEOTIDE SEQUENCE [LARGE SCALE GENOMIC DNA]</scope>
    <source>
        <strain evidence="2">ARMAN-2</strain>
    </source>
</reference>
<keyword evidence="1" id="KW-0472">Membrane</keyword>
<feature type="transmembrane region" description="Helical" evidence="1">
    <location>
        <begin position="28"/>
        <end position="48"/>
    </location>
</feature>
<proteinExistence type="predicted"/>
<feature type="transmembrane region" description="Helical" evidence="1">
    <location>
        <begin position="188"/>
        <end position="211"/>
    </location>
</feature>
<feature type="transmembrane region" description="Helical" evidence="1">
    <location>
        <begin position="157"/>
        <end position="176"/>
    </location>
</feature>
<accession>C7DGG2</accession>
<protein>
    <submittedName>
        <fullName evidence="2">Uncharacterized protein</fullName>
    </submittedName>
</protein>
<keyword evidence="3" id="KW-1185">Reference proteome</keyword>
<evidence type="ECO:0000256" key="1">
    <source>
        <dbReference type="SAM" id="Phobius"/>
    </source>
</evidence>
<name>C7DGG2_MICA2</name>